<sequence length="186" mass="19652">MAVNKNNVVIEGLSGKVGKQLVFSQRNGHTIVSKAPAKRSKIAPSQQVQMDKFAKAVRYAKSALEDADLKQSYAEAGKKYNLSAYNMAISDFLKPAVIDAISIDAYNGTVGSTITAKVSDNFKLTKVGVRIESSAGTTIEQGNATLKDGQWVYAATVANGAVSGGKIEVTATDTPGNITKKEVLLP</sequence>
<proteinExistence type="predicted"/>
<reference evidence="2 4" key="2">
    <citation type="submission" date="2017-06" db="EMBL/GenBank/DDBJ databases">
        <authorList>
            <consortium name="Pathogen Informatics"/>
        </authorList>
    </citation>
    <scope>NUCLEOTIDE SEQUENCE [LARGE SCALE GENOMIC DNA]</scope>
    <source>
        <strain evidence="2 4">NCTC12947</strain>
    </source>
</reference>
<dbReference type="KEGG" id="chg:AXF12_04025"/>
<keyword evidence="3" id="KW-1185">Reference proteome</keyword>
<gene>
    <name evidence="1" type="ORF">AXF12_04025</name>
    <name evidence="2" type="ORF">SAMEA44541418_00931</name>
</gene>
<evidence type="ECO:0000313" key="2">
    <source>
        <dbReference type="EMBL" id="SNV07761.1"/>
    </source>
</evidence>
<accession>A0AAX2GZD0</accession>
<protein>
    <submittedName>
        <fullName evidence="2">Uncharacterized protein</fullName>
    </submittedName>
</protein>
<dbReference type="EMBL" id="CP014227">
    <property type="protein sequence ID" value="AMD84758.1"/>
    <property type="molecule type" value="Genomic_DNA"/>
</dbReference>
<dbReference type="Proteomes" id="UP000215539">
    <property type="component" value="Chromosome 1"/>
</dbReference>
<dbReference type="AlphaFoldDB" id="A0AAX2GZD0"/>
<name>A0AAX2GZD0_9FLAO</name>
<dbReference type="EMBL" id="LT906449">
    <property type="protein sequence ID" value="SNV07761.1"/>
    <property type="molecule type" value="Genomic_DNA"/>
</dbReference>
<reference evidence="1 3" key="1">
    <citation type="submission" date="2016-02" db="EMBL/GenBank/DDBJ databases">
        <authorList>
            <person name="Holder M.E."/>
            <person name="Ajami N.J."/>
            <person name="Petrosino J.F."/>
        </authorList>
    </citation>
    <scope>NUCLEOTIDE SEQUENCE [LARGE SCALE GENOMIC DNA]</scope>
    <source>
        <strain evidence="1 3">CCUG 32990</strain>
    </source>
</reference>
<evidence type="ECO:0000313" key="4">
    <source>
        <dbReference type="Proteomes" id="UP000215539"/>
    </source>
</evidence>
<evidence type="ECO:0000313" key="3">
    <source>
        <dbReference type="Proteomes" id="UP000065822"/>
    </source>
</evidence>
<dbReference type="Proteomes" id="UP000065822">
    <property type="component" value="Chromosome"/>
</dbReference>
<dbReference type="RefSeq" id="WP_066428537.1">
    <property type="nucleotide sequence ID" value="NZ_CP014227.1"/>
</dbReference>
<evidence type="ECO:0000313" key="1">
    <source>
        <dbReference type="EMBL" id="AMD84758.1"/>
    </source>
</evidence>
<organism evidence="2 4">
    <name type="scientific">Capnocytophaga haemolytica</name>
    <dbReference type="NCBI Taxonomy" id="45243"/>
    <lineage>
        <taxon>Bacteria</taxon>
        <taxon>Pseudomonadati</taxon>
        <taxon>Bacteroidota</taxon>
        <taxon>Flavobacteriia</taxon>
        <taxon>Flavobacteriales</taxon>
        <taxon>Flavobacteriaceae</taxon>
        <taxon>Capnocytophaga</taxon>
    </lineage>
</organism>